<feature type="transmembrane region" description="Helical" evidence="2">
    <location>
        <begin position="423"/>
        <end position="442"/>
    </location>
</feature>
<feature type="region of interest" description="Disordered" evidence="1">
    <location>
        <begin position="77"/>
        <end position="126"/>
    </location>
</feature>
<dbReference type="EMBL" id="HBIO01024710">
    <property type="protein sequence ID" value="CAE0474129.1"/>
    <property type="molecule type" value="Transcribed_RNA"/>
</dbReference>
<feature type="compositionally biased region" description="Basic and acidic residues" evidence="1">
    <location>
        <begin position="109"/>
        <end position="126"/>
    </location>
</feature>
<keyword evidence="2" id="KW-0812">Transmembrane</keyword>
<feature type="transmembrane region" description="Helical" evidence="2">
    <location>
        <begin position="332"/>
        <end position="351"/>
    </location>
</feature>
<dbReference type="InterPro" id="IPR015943">
    <property type="entry name" value="WD40/YVTN_repeat-like_dom_sf"/>
</dbReference>
<gene>
    <name evidence="3" type="ORF">CDEB00056_LOCUS18982</name>
</gene>
<protein>
    <recommendedName>
        <fullName evidence="4">LNR domain-containing protein</fullName>
    </recommendedName>
</protein>
<proteinExistence type="predicted"/>
<dbReference type="Gene3D" id="3.30.300.320">
    <property type="match status" value="2"/>
</dbReference>
<feature type="transmembrane region" description="Helical" evidence="2">
    <location>
        <begin position="230"/>
        <end position="254"/>
    </location>
</feature>
<evidence type="ECO:0008006" key="4">
    <source>
        <dbReference type="Google" id="ProtNLM"/>
    </source>
</evidence>
<dbReference type="SUPFAM" id="SSF82171">
    <property type="entry name" value="DPP6 N-terminal domain-like"/>
    <property type="match status" value="1"/>
</dbReference>
<evidence type="ECO:0000256" key="1">
    <source>
        <dbReference type="SAM" id="MobiDB-lite"/>
    </source>
</evidence>
<name>A0A7S3QDJ3_9STRA</name>
<dbReference type="AlphaFoldDB" id="A0A7S3QDJ3"/>
<evidence type="ECO:0000256" key="2">
    <source>
        <dbReference type="SAM" id="Phobius"/>
    </source>
</evidence>
<dbReference type="Gene3D" id="2.130.10.10">
    <property type="entry name" value="YVTN repeat-like/Quinoprotein amine dehydrogenase"/>
    <property type="match status" value="1"/>
</dbReference>
<sequence>MDLNELAEMRAGDGAGGVSLVQGDIPNDDDEEADLRHSPLATADPQFVQNVAASLMKEDWFEKKLKEKISYLLNKQGSATSAESEREAASTSESQPLVQPRAEGDDEAQNEHNDMSFREERPHRHQIRDLKVSPENAQAINDIITNRLFAVEDGLVSMERRINSEFMQKEDSSGDTAKSILRIVENAEDNNSIPSVMKRSAATMLTRTWSNNMPEDTFSMMMIGGKPSTISWKLGALSFIFQMSLCILIFIGLIEDGVISNVPFQVDLTVRVGQFMCLLFCVVVQSDVVTSIQTLSILRSGEWKKIIDDDSNSEDSSTSTLEWTWHVLLPNIMKLGQGLFVTVVSFVIVMLSEDIIDLIKDFSALVIISEFDNFAFQLALAGFFGEELQLAALKVTKVEFVLLKAGSDESETSRKRNYNLRSFVLAIIMILMYGSWSYFVILETKGTLYKIRFPDCSANHTFAKMHLGNGECYGGELNTLACEFEYGDCINFNTQYPLCRSDDLINVEETLASKECNPLFAISECQFQNGACCPIKVFNRPSFGDELICNGGIAATSFCDYDNKDCSKFNRDHPKCPLHDLSQIDGSGNVLLGNDVCDSGVYNSNECGWENGDCAVGQVGQDLQFLGNISSIMSQDGSTLVFVPPYSSPATLRLYQYDIGTVMWIELINGDIPLIPDKDIISIAMNSNGTRFALGHSSRGGYVNVYDITSQDPLQTLVQIGQRIDREEEGDLTGRNIDLSADGSMVVVAAPKFGNGSGKIRIFTLRDATSSSNSPSQGNEWQQVGEILWNDDDQIGKDFLNLKARNGTSLLLASKSSLDVDPPAVGFRSSTIQIYSLINSGNKEIDCVDSGEFPVYTYGTMDGLSSLFTPFAVSGDGTRIVIIANATNPEVPAAVTVLDYNPDSGKFDLPVNILDGSEVGAVFIGSVAISNDGNILAVSSLKAEEGVTEGSVAIYTFDRFENKFRASISKPEHSNVIMAHDSHRDKNAFGLQLSLAENIDSSGRSTTRLSILSHNFGTDPGTDPGYVQVLNLNEQLFYPKCTVFEFIDIEWFGDSYCNYESLYNTEACGWDGSDCSVDGYPSCVVPDPESINDNFCHDYPPYNTEACSWDGGDCKESDRKPVDGYPDCKVHYPEVISDNYCHDWPPYNTEVCGLDGGDCRRP</sequence>
<accession>A0A7S3QDJ3</accession>
<evidence type="ECO:0000313" key="3">
    <source>
        <dbReference type="EMBL" id="CAE0474129.1"/>
    </source>
</evidence>
<reference evidence="3" key="1">
    <citation type="submission" date="2021-01" db="EMBL/GenBank/DDBJ databases">
        <authorList>
            <person name="Corre E."/>
            <person name="Pelletier E."/>
            <person name="Niang G."/>
            <person name="Scheremetjew M."/>
            <person name="Finn R."/>
            <person name="Kale V."/>
            <person name="Holt S."/>
            <person name="Cochrane G."/>
            <person name="Meng A."/>
            <person name="Brown T."/>
            <person name="Cohen L."/>
        </authorList>
    </citation>
    <scope>NUCLEOTIDE SEQUENCE</scope>
    <source>
        <strain evidence="3">MM31A-1</strain>
    </source>
</reference>
<feature type="region of interest" description="Disordered" evidence="1">
    <location>
        <begin position="1"/>
        <end position="42"/>
    </location>
</feature>
<organism evidence="3">
    <name type="scientific">Chaetoceros debilis</name>
    <dbReference type="NCBI Taxonomy" id="122233"/>
    <lineage>
        <taxon>Eukaryota</taxon>
        <taxon>Sar</taxon>
        <taxon>Stramenopiles</taxon>
        <taxon>Ochrophyta</taxon>
        <taxon>Bacillariophyta</taxon>
        <taxon>Coscinodiscophyceae</taxon>
        <taxon>Chaetocerotophycidae</taxon>
        <taxon>Chaetocerotales</taxon>
        <taxon>Chaetocerotaceae</taxon>
        <taxon>Chaetoceros</taxon>
    </lineage>
</organism>
<keyword evidence="2" id="KW-1133">Transmembrane helix</keyword>
<keyword evidence="2" id="KW-0472">Membrane</keyword>